<accession>A0A6H1Q1X2</accession>
<dbReference type="PANTHER" id="PTHR46401:SF2">
    <property type="entry name" value="GLYCOSYLTRANSFERASE WBBK-RELATED"/>
    <property type="match status" value="1"/>
</dbReference>
<dbReference type="CDD" id="cd03801">
    <property type="entry name" value="GT4_PimA-like"/>
    <property type="match status" value="1"/>
</dbReference>
<dbReference type="KEGG" id="peg:E5R92_03370"/>
<sequence length="413" mass="48784">MKNKKIIFICFGRRNNYLTANFFAKKKYLKLMVTDFYLNKKLFKLLNKCNQIFNFKVIDKIILRYSDFIKSKHILTIPSVALDFFIRKTFFNQNYDLHGFHLKSAKFFNKKILNNKLIFKNVTHLYSYRNDSLELFVHLKKNNSYIKKILEVPVAPAKFQKNIINKVEKCYLNWEPKVNNNKNFNEMIKREKKEIQLADHIIAPSKFVKDKILSSYLVKPSNISIIPYAMINKSNFKKQFLKKNISTKIKVLTVGDVCLRKGVHHVYEIAKALSDKFEFTWVGKSNLYPDITKKVSKYINLVGETPNNRINQYYNSSDIYFLPSLCEGSAISLYEAYKSNLFLIFTKNCGFDIPKETNKIVIDLNTKKMISQFKKIHADNSFFNKMSIINKNSRNLFSVQNYEDKLERVMDKY</sequence>
<gene>
    <name evidence="2" type="ORF">E5R92_03370</name>
</gene>
<dbReference type="EMBL" id="CP038852">
    <property type="protein sequence ID" value="QIZ20824.1"/>
    <property type="molecule type" value="Genomic_DNA"/>
</dbReference>
<protein>
    <submittedName>
        <fullName evidence="2">Glycosyltransferase</fullName>
    </submittedName>
</protein>
<evidence type="ECO:0000313" key="2">
    <source>
        <dbReference type="EMBL" id="QIZ20824.1"/>
    </source>
</evidence>
<dbReference type="PANTHER" id="PTHR46401">
    <property type="entry name" value="GLYCOSYLTRANSFERASE WBBK-RELATED"/>
    <property type="match status" value="1"/>
</dbReference>
<dbReference type="Gene3D" id="3.40.50.2000">
    <property type="entry name" value="Glycogen Phosphorylase B"/>
    <property type="match status" value="2"/>
</dbReference>
<organism evidence="2 3">
    <name type="scientific">Candidatus Pelagibacter giovannonii</name>
    <dbReference type="NCBI Taxonomy" id="2563896"/>
    <lineage>
        <taxon>Bacteria</taxon>
        <taxon>Pseudomonadati</taxon>
        <taxon>Pseudomonadota</taxon>
        <taxon>Alphaproteobacteria</taxon>
        <taxon>Candidatus Pelagibacterales</taxon>
        <taxon>Candidatus Pelagibacteraceae</taxon>
        <taxon>Candidatus Pelagibacter</taxon>
    </lineage>
</organism>
<evidence type="ECO:0000313" key="3">
    <source>
        <dbReference type="Proteomes" id="UP000501094"/>
    </source>
</evidence>
<dbReference type="SUPFAM" id="SSF53756">
    <property type="entry name" value="UDP-Glycosyltransferase/glycogen phosphorylase"/>
    <property type="match status" value="1"/>
</dbReference>
<keyword evidence="1 2" id="KW-0808">Transferase</keyword>
<reference evidence="2 3" key="1">
    <citation type="journal article" date="2020" name="Nat. Microbiol.">
        <title>Lysogenic host-virus interactions in SAR11 marine bacteria.</title>
        <authorList>
            <person name="Morris R.M."/>
            <person name="Cain K.R."/>
            <person name="Hvorecny K.L."/>
            <person name="Kollman J.M."/>
        </authorList>
    </citation>
    <scope>NUCLEOTIDE SEQUENCE [LARGE SCALE GENOMIC DNA]</scope>
    <source>
        <strain evidence="2 3">NP1</strain>
    </source>
</reference>
<dbReference type="GO" id="GO:0016757">
    <property type="term" value="F:glycosyltransferase activity"/>
    <property type="evidence" value="ECO:0007669"/>
    <property type="project" value="TreeGrafter"/>
</dbReference>
<keyword evidence="3" id="KW-1185">Reference proteome</keyword>
<name>A0A6H1Q1X2_9PROT</name>
<dbReference type="Pfam" id="PF13692">
    <property type="entry name" value="Glyco_trans_1_4"/>
    <property type="match status" value="1"/>
</dbReference>
<dbReference type="Proteomes" id="UP000501094">
    <property type="component" value="Chromosome"/>
</dbReference>
<dbReference type="GO" id="GO:0009103">
    <property type="term" value="P:lipopolysaccharide biosynthetic process"/>
    <property type="evidence" value="ECO:0007669"/>
    <property type="project" value="TreeGrafter"/>
</dbReference>
<proteinExistence type="predicted"/>
<dbReference type="RefSeq" id="WP_168606703.1">
    <property type="nucleotide sequence ID" value="NZ_CP038852.1"/>
</dbReference>
<dbReference type="AlphaFoldDB" id="A0A6H1Q1X2"/>
<evidence type="ECO:0000256" key="1">
    <source>
        <dbReference type="ARBA" id="ARBA00022679"/>
    </source>
</evidence>